<sequence length="265" mass="29413">MTELNFDASEIDTSAPHSARMYDFFLGGKDNYRVDWEAAEKIQVLMPQVKETARANREFMHRASRFLASHGVAQFLDVGTGIPTEPNLHQVVQAVIPGARVVYADNDPIVLRHAEALLAGAPEGRTAYAQADVKEPGKILSFARDYLDFDQPIALSVIALMPFILDEEDPYGLVAQLLEPMVAGSYLMLSHVTSEFDPAIWDRIDAIYRAGGTPVRARHREEILPFFDGLDLCDPGLTLVTQWRPDSDMRITEPVAVYAGVARKA</sequence>
<dbReference type="EC" id="2.1.1.-" evidence="1"/>
<dbReference type="Gene3D" id="3.40.50.150">
    <property type="entry name" value="Vaccinia Virus protein VP39"/>
    <property type="match status" value="1"/>
</dbReference>
<dbReference type="GO" id="GO:0008168">
    <property type="term" value="F:methyltransferase activity"/>
    <property type="evidence" value="ECO:0007669"/>
    <property type="project" value="UniProtKB-KW"/>
</dbReference>
<evidence type="ECO:0000313" key="2">
    <source>
        <dbReference type="Proteomes" id="UP000677413"/>
    </source>
</evidence>
<dbReference type="GO" id="GO:0032259">
    <property type="term" value="P:methylation"/>
    <property type="evidence" value="ECO:0007669"/>
    <property type="project" value="UniProtKB-KW"/>
</dbReference>
<comment type="caution">
    <text evidence="1">The sequence shown here is derived from an EMBL/GenBank/DDBJ whole genome shotgun (WGS) entry which is preliminary data.</text>
</comment>
<keyword evidence="2" id="KW-1185">Reference proteome</keyword>
<dbReference type="Proteomes" id="UP000677413">
    <property type="component" value="Unassembled WGS sequence"/>
</dbReference>
<dbReference type="InterPro" id="IPR029063">
    <property type="entry name" value="SAM-dependent_MTases_sf"/>
</dbReference>
<gene>
    <name evidence="1" type="ORF">J8N05_19430</name>
</gene>
<dbReference type="PIRSF" id="PIRSF017393">
    <property type="entry name" value="MTase_SAV2177"/>
    <property type="match status" value="1"/>
</dbReference>
<dbReference type="RefSeq" id="WP_210884492.1">
    <property type="nucleotide sequence ID" value="NZ_JAGPYQ010000001.1"/>
</dbReference>
<dbReference type="Pfam" id="PF04672">
    <property type="entry name" value="Methyltransf_19"/>
    <property type="match status" value="1"/>
</dbReference>
<dbReference type="EMBL" id="JAGPYQ010000001">
    <property type="protein sequence ID" value="MBQ0850362.1"/>
    <property type="molecule type" value="Genomic_DNA"/>
</dbReference>
<accession>A0A941B7Z7</accession>
<evidence type="ECO:0000313" key="1">
    <source>
        <dbReference type="EMBL" id="MBQ0850362.1"/>
    </source>
</evidence>
<keyword evidence="1" id="KW-0489">Methyltransferase</keyword>
<protein>
    <submittedName>
        <fullName evidence="1">SAM-dependent methyltransferase</fullName>
        <ecNumber evidence="1">2.1.1.-</ecNumber>
    </submittedName>
</protein>
<proteinExistence type="predicted"/>
<dbReference type="AlphaFoldDB" id="A0A941B7Z7"/>
<keyword evidence="1" id="KW-0808">Transferase</keyword>
<dbReference type="InterPro" id="IPR006764">
    <property type="entry name" value="SAM_dep_MeTrfase_SAV2177_type"/>
</dbReference>
<dbReference type="SUPFAM" id="SSF53335">
    <property type="entry name" value="S-adenosyl-L-methionine-dependent methyltransferases"/>
    <property type="match status" value="1"/>
</dbReference>
<name>A0A941B7Z7_9ACTN</name>
<organism evidence="1 2">
    <name type="scientific">Streptomyces liliiviolaceus</name>
    <dbReference type="NCBI Taxonomy" id="2823109"/>
    <lineage>
        <taxon>Bacteria</taxon>
        <taxon>Bacillati</taxon>
        <taxon>Actinomycetota</taxon>
        <taxon>Actinomycetes</taxon>
        <taxon>Kitasatosporales</taxon>
        <taxon>Streptomycetaceae</taxon>
        <taxon>Streptomyces</taxon>
    </lineage>
</organism>
<reference evidence="1 2" key="1">
    <citation type="submission" date="2021-04" db="EMBL/GenBank/DDBJ databases">
        <authorList>
            <person name="Tang X."/>
            <person name="Zhou X."/>
            <person name="Chen X."/>
            <person name="Cernava T."/>
            <person name="Zhang C."/>
        </authorList>
    </citation>
    <scope>NUCLEOTIDE SEQUENCE [LARGE SCALE GENOMIC DNA]</scope>
    <source>
        <strain evidence="1 2">BH-SS-21</strain>
    </source>
</reference>